<organism evidence="2 3">
    <name type="scientific">Lithospermum erythrorhizon</name>
    <name type="common">Purple gromwell</name>
    <name type="synonym">Lithospermum officinale var. erythrorhizon</name>
    <dbReference type="NCBI Taxonomy" id="34254"/>
    <lineage>
        <taxon>Eukaryota</taxon>
        <taxon>Viridiplantae</taxon>
        <taxon>Streptophyta</taxon>
        <taxon>Embryophyta</taxon>
        <taxon>Tracheophyta</taxon>
        <taxon>Spermatophyta</taxon>
        <taxon>Magnoliopsida</taxon>
        <taxon>eudicotyledons</taxon>
        <taxon>Gunneridae</taxon>
        <taxon>Pentapetalae</taxon>
        <taxon>asterids</taxon>
        <taxon>lamiids</taxon>
        <taxon>Boraginales</taxon>
        <taxon>Boraginaceae</taxon>
        <taxon>Boraginoideae</taxon>
        <taxon>Lithospermeae</taxon>
        <taxon>Lithospermum</taxon>
    </lineage>
</organism>
<sequence length="291" mass="33519">METFKLLKFWRNVGGENLASSDIISHIDYLNIDYTKTPHPTITTRSTIDVQTEYEDDDDSLFELEFTELNASKKSNKNCTKFLDSPTNISRSKSNTSKPQSPISTLRSAPKRKVLLMLLRFKKSKIDMDHDSTTMPKTESQKSFEISKDNSFGTKMMREILEETDVSINFNKSEKKYLKLIKPLYTVASKRYRKFSVVSPAYSPRRRSDEKQRNNSSGLRVVYKHLGKSRSGSSAGVNRRDDSLILHDDGIQSAILHCKRSYNSNYKEFSRCSSDSFREKLVNEEVKRCSI</sequence>
<dbReference type="Proteomes" id="UP001454036">
    <property type="component" value="Unassembled WGS sequence"/>
</dbReference>
<gene>
    <name evidence="2" type="ORF">LIER_14015</name>
</gene>
<proteinExistence type="predicted"/>
<dbReference type="PANTHER" id="PTHR33929:SF10">
    <property type="entry name" value="MEMBRANE-ASSOCIATED KINASE REGULATOR 2-RELATED"/>
    <property type="match status" value="1"/>
</dbReference>
<reference evidence="2 3" key="1">
    <citation type="submission" date="2024-01" db="EMBL/GenBank/DDBJ databases">
        <title>The complete chloroplast genome sequence of Lithospermum erythrorhizon: insights into the phylogenetic relationship among Boraginaceae species and the maternal lineages of purple gromwells.</title>
        <authorList>
            <person name="Okada T."/>
            <person name="Watanabe K."/>
        </authorList>
    </citation>
    <scope>NUCLEOTIDE SEQUENCE [LARGE SCALE GENOMIC DNA]</scope>
</reference>
<evidence type="ECO:0000313" key="3">
    <source>
        <dbReference type="Proteomes" id="UP001454036"/>
    </source>
</evidence>
<protein>
    <recommendedName>
        <fullName evidence="4">Membrane-associated kinase regulator 5</fullName>
    </recommendedName>
</protein>
<name>A0AAV3Q2S7_LITER</name>
<dbReference type="AlphaFoldDB" id="A0AAV3Q2S7"/>
<keyword evidence="3" id="KW-1185">Reference proteome</keyword>
<feature type="region of interest" description="Disordered" evidence="1">
    <location>
        <begin position="83"/>
        <end position="106"/>
    </location>
</feature>
<evidence type="ECO:0000313" key="2">
    <source>
        <dbReference type="EMBL" id="GAA0156537.1"/>
    </source>
</evidence>
<accession>A0AAV3Q2S7</accession>
<dbReference type="PANTHER" id="PTHR33929">
    <property type="entry name" value="MEMBRANE-ASSOCIATED KINASE REGULATOR 2-RELATED"/>
    <property type="match status" value="1"/>
</dbReference>
<evidence type="ECO:0008006" key="4">
    <source>
        <dbReference type="Google" id="ProtNLM"/>
    </source>
</evidence>
<dbReference type="GO" id="GO:0005886">
    <property type="term" value="C:plasma membrane"/>
    <property type="evidence" value="ECO:0007669"/>
    <property type="project" value="InterPro"/>
</dbReference>
<dbReference type="EMBL" id="BAABME010002889">
    <property type="protein sequence ID" value="GAA0156537.1"/>
    <property type="molecule type" value="Genomic_DNA"/>
</dbReference>
<evidence type="ECO:0000256" key="1">
    <source>
        <dbReference type="SAM" id="MobiDB-lite"/>
    </source>
</evidence>
<dbReference type="InterPro" id="IPR039619">
    <property type="entry name" value="MAKR2/5"/>
</dbReference>
<comment type="caution">
    <text evidence="2">The sequence shown here is derived from an EMBL/GenBank/DDBJ whole genome shotgun (WGS) entry which is preliminary data.</text>
</comment>